<gene>
    <name evidence="2" type="ORF">Q4I30_006732</name>
</gene>
<reference evidence="2 3" key="1">
    <citation type="submission" date="2024-02" db="EMBL/GenBank/DDBJ databases">
        <title>FIRST GENOME SEQUENCES OF Leishmania (Viannia) shawi, Leishmania (Viannia) lindenbergi AND Leishmania (Viannia) utingensis.</title>
        <authorList>
            <person name="Resadore F."/>
            <person name="Custodio M.G.F."/>
            <person name="Boite M.C."/>
            <person name="Cupolillo E."/>
            <person name="Ferreira G.E.M."/>
        </authorList>
    </citation>
    <scope>NUCLEOTIDE SEQUENCE [LARGE SCALE GENOMIC DNA]</scope>
    <source>
        <strain evidence="2 3">ITUB/BR/1977/M4964</strain>
    </source>
</reference>
<sequence length="421" mass="46628">MWGFLSDVRESVRQVVAPSPGVSNAASAAVPSVTSTTTNLREMDFEGAVDQVTTGLLRLWRKVDQTASKVLRQAFDGAFSPREEAVPRLFTLTAEALASLPQDELLDIIRDAISQTNDRMHQALNEANFLLSLGIEEQIAHTNDYTGCYEWWDRTVNRRLIVCQDLLQARFTNTSSTQKQLSTVMALRAQMAAIRDASTQPMAAIAARGRLLEDERYDLLQSLPAILPTEGSMHPAPVPPQALDYTLSADDHDIHLPHSQPTPTHSVESVGTAIQHEPYKSPFHPLNTSTPPAPATSQHDANTVMLKGYTLSSSAPQLPTAHASLLPALHSTKEQARLERHAEEERLAHAAAEEQARLERHAEEQRLAHAAAEEQARLERHAEEQRLAHAAAEEQARLERHAEEQRLAHAAEEQARLERHA</sequence>
<dbReference type="PANTHER" id="PTHR38758">
    <property type="entry name" value="PUTATIVE-RELATED"/>
    <property type="match status" value="1"/>
</dbReference>
<dbReference type="PANTHER" id="PTHR38758:SF1">
    <property type="entry name" value="PROTEIN, PUTATIVE-RELATED"/>
    <property type="match status" value="1"/>
</dbReference>
<keyword evidence="3" id="KW-1185">Reference proteome</keyword>
<feature type="non-terminal residue" evidence="2">
    <location>
        <position position="421"/>
    </location>
</feature>
<evidence type="ECO:0000256" key="1">
    <source>
        <dbReference type="SAM" id="MobiDB-lite"/>
    </source>
</evidence>
<protein>
    <recommendedName>
        <fullName evidence="4">Membrane associated protein-like protein</fullName>
    </recommendedName>
</protein>
<feature type="region of interest" description="Disordered" evidence="1">
    <location>
        <begin position="335"/>
        <end position="421"/>
    </location>
</feature>
<evidence type="ECO:0000313" key="3">
    <source>
        <dbReference type="Proteomes" id="UP001482455"/>
    </source>
</evidence>
<dbReference type="Proteomes" id="UP001482455">
    <property type="component" value="Unassembled WGS sequence"/>
</dbReference>
<dbReference type="AlphaFoldDB" id="A0AAW3A2T1"/>
<evidence type="ECO:0008006" key="4">
    <source>
        <dbReference type="Google" id="ProtNLM"/>
    </source>
</evidence>
<name>A0AAW3A2T1_9TRYP</name>
<feature type="region of interest" description="Disordered" evidence="1">
    <location>
        <begin position="278"/>
        <end position="299"/>
    </location>
</feature>
<dbReference type="EMBL" id="JBAMZL010000034">
    <property type="protein sequence ID" value="KAL0497708.1"/>
    <property type="molecule type" value="Genomic_DNA"/>
</dbReference>
<evidence type="ECO:0000313" key="2">
    <source>
        <dbReference type="EMBL" id="KAL0497708.1"/>
    </source>
</evidence>
<feature type="compositionally biased region" description="Polar residues" evidence="1">
    <location>
        <begin position="286"/>
        <end position="299"/>
    </location>
</feature>
<comment type="caution">
    <text evidence="2">The sequence shown here is derived from an EMBL/GenBank/DDBJ whole genome shotgun (WGS) entry which is preliminary data.</text>
</comment>
<organism evidence="2 3">
    <name type="scientific">Leishmania utingensis</name>
    <dbReference type="NCBI Taxonomy" id="653362"/>
    <lineage>
        <taxon>Eukaryota</taxon>
        <taxon>Discoba</taxon>
        <taxon>Euglenozoa</taxon>
        <taxon>Kinetoplastea</taxon>
        <taxon>Metakinetoplastina</taxon>
        <taxon>Trypanosomatida</taxon>
        <taxon>Trypanosomatidae</taxon>
        <taxon>Leishmaniinae</taxon>
        <taxon>Leishmania</taxon>
    </lineage>
</organism>
<proteinExistence type="predicted"/>
<accession>A0AAW3A2T1</accession>